<proteinExistence type="predicted"/>
<name>A0A1V9FFV7_9BACT</name>
<reference evidence="1 2" key="1">
    <citation type="submission" date="2016-03" db="EMBL/GenBank/DDBJ databases">
        <title>Niastella vici sp. nov., isolated from farmland soil.</title>
        <authorList>
            <person name="Chen L."/>
            <person name="Wang D."/>
            <person name="Yang S."/>
            <person name="Wang G."/>
        </authorList>
    </citation>
    <scope>NUCLEOTIDE SEQUENCE [LARGE SCALE GENOMIC DNA]</scope>
    <source>
        <strain evidence="1 2">DJ57</strain>
    </source>
</reference>
<comment type="caution">
    <text evidence="1">The sequence shown here is derived from an EMBL/GenBank/DDBJ whole genome shotgun (WGS) entry which is preliminary data.</text>
</comment>
<sequence length="122" mass="13117">MVQPVCGLQNGSITGITSAGAEAYYWINLRTGDTASKAKDLVNAGPGEYLLYAVHGGTCIKSIYQSIVLDDVTPVITMYPSIQQPACGLSNGSITGMRVSYTQNSKLEWKNELGHHTQCLYA</sequence>
<dbReference type="Proteomes" id="UP000192796">
    <property type="component" value="Unassembled WGS sequence"/>
</dbReference>
<dbReference type="EMBL" id="LVYD01000124">
    <property type="protein sequence ID" value="OQP57253.1"/>
    <property type="molecule type" value="Genomic_DNA"/>
</dbReference>
<dbReference type="RefSeq" id="WP_081156219.1">
    <property type="nucleotide sequence ID" value="NZ_LVYD01000124.1"/>
</dbReference>
<protein>
    <submittedName>
        <fullName evidence="1">Uncharacterized protein</fullName>
    </submittedName>
</protein>
<evidence type="ECO:0000313" key="1">
    <source>
        <dbReference type="EMBL" id="OQP57253.1"/>
    </source>
</evidence>
<keyword evidence="2" id="KW-1185">Reference proteome</keyword>
<dbReference type="AlphaFoldDB" id="A0A1V9FFV7"/>
<organism evidence="1 2">
    <name type="scientific">Niastella vici</name>
    <dbReference type="NCBI Taxonomy" id="1703345"/>
    <lineage>
        <taxon>Bacteria</taxon>
        <taxon>Pseudomonadati</taxon>
        <taxon>Bacteroidota</taxon>
        <taxon>Chitinophagia</taxon>
        <taxon>Chitinophagales</taxon>
        <taxon>Chitinophagaceae</taxon>
        <taxon>Niastella</taxon>
    </lineage>
</organism>
<evidence type="ECO:0000313" key="2">
    <source>
        <dbReference type="Proteomes" id="UP000192796"/>
    </source>
</evidence>
<gene>
    <name evidence="1" type="ORF">A3860_11905</name>
</gene>
<dbReference type="STRING" id="1703345.A3860_11905"/>
<accession>A0A1V9FFV7</accession>